<evidence type="ECO:0000313" key="3">
    <source>
        <dbReference type="Ensembl" id="ENSGWIP00000025410.1"/>
    </source>
</evidence>
<accession>A0A8C5EVZ9</accession>
<reference evidence="3" key="3">
    <citation type="submission" date="2025-09" db="UniProtKB">
        <authorList>
            <consortium name="Ensembl"/>
        </authorList>
    </citation>
    <scope>IDENTIFICATION</scope>
</reference>
<evidence type="ECO:0000259" key="2">
    <source>
        <dbReference type="Pfam" id="PF05699"/>
    </source>
</evidence>
<evidence type="ECO:0000313" key="4">
    <source>
        <dbReference type="Proteomes" id="UP000694680"/>
    </source>
</evidence>
<dbReference type="PANTHER" id="PTHR45913">
    <property type="entry name" value="EPM2A-INTERACTING PROTEIN 1"/>
    <property type="match status" value="1"/>
</dbReference>
<dbReference type="GO" id="GO:0046983">
    <property type="term" value="F:protein dimerization activity"/>
    <property type="evidence" value="ECO:0007669"/>
    <property type="project" value="InterPro"/>
</dbReference>
<dbReference type="SUPFAM" id="SSF53098">
    <property type="entry name" value="Ribonuclease H-like"/>
    <property type="match status" value="1"/>
</dbReference>
<feature type="domain" description="HAT C-terminal dimerisation" evidence="2">
    <location>
        <begin position="722"/>
        <end position="782"/>
    </location>
</feature>
<name>A0A8C5EVZ9_GOUWI</name>
<feature type="compositionally biased region" description="Polar residues" evidence="1">
    <location>
        <begin position="166"/>
        <end position="189"/>
    </location>
</feature>
<keyword evidence="4" id="KW-1185">Reference proteome</keyword>
<reference evidence="3" key="1">
    <citation type="submission" date="2020-06" db="EMBL/GenBank/DDBJ databases">
        <authorList>
            <consortium name="Wellcome Sanger Institute Data Sharing"/>
        </authorList>
    </citation>
    <scope>NUCLEOTIDE SEQUENCE [LARGE SCALE GENOMIC DNA]</scope>
</reference>
<evidence type="ECO:0000256" key="1">
    <source>
        <dbReference type="SAM" id="MobiDB-lite"/>
    </source>
</evidence>
<dbReference type="AlphaFoldDB" id="A0A8C5EVZ9"/>
<organism evidence="3 4">
    <name type="scientific">Gouania willdenowi</name>
    <name type="common">Blunt-snouted clingfish</name>
    <name type="synonym">Lepadogaster willdenowi</name>
    <dbReference type="NCBI Taxonomy" id="441366"/>
    <lineage>
        <taxon>Eukaryota</taxon>
        <taxon>Metazoa</taxon>
        <taxon>Chordata</taxon>
        <taxon>Craniata</taxon>
        <taxon>Vertebrata</taxon>
        <taxon>Euteleostomi</taxon>
        <taxon>Actinopterygii</taxon>
        <taxon>Neopterygii</taxon>
        <taxon>Teleostei</taxon>
        <taxon>Neoteleostei</taxon>
        <taxon>Acanthomorphata</taxon>
        <taxon>Ovalentaria</taxon>
        <taxon>Blenniimorphae</taxon>
        <taxon>Blenniiformes</taxon>
        <taxon>Gobiesocoidei</taxon>
        <taxon>Gobiesocidae</taxon>
        <taxon>Gobiesocinae</taxon>
        <taxon>Gouania</taxon>
    </lineage>
</organism>
<feature type="region of interest" description="Disordered" evidence="1">
    <location>
        <begin position="69"/>
        <end position="92"/>
    </location>
</feature>
<proteinExistence type="predicted"/>
<dbReference type="PANTHER" id="PTHR45913:SF21">
    <property type="entry name" value="DUF4371 DOMAIN-CONTAINING PROTEIN"/>
    <property type="match status" value="1"/>
</dbReference>
<sequence>MALFTTEYSSLLQKITELETTVRGIQVNIEVNGHCGYDNDTTVPLFQNSGVDKANSLPARANKAIRPREDPVPVAKPTGASPPWNTLGAKPKKSYPLQRLTGRAKRPDINNETDWPALASQTAASTSTHLSAQAQKWTSAKGRSITKSQTQFHVELGNRFAPLLNDQGSGSNEGNTQPSGTAKTESASGKQKRHVGDVSVKDAQKMFSSNVKVICLPNDTISDLADKILHIVADYPHLKNVVIHCGLNDLAKEESEVLKQDFTHLLKTVSCIQPKAGKMSLSTLKKRKVDSENRQFNNEWTEKYAFIAVDANPVCLICNECLAVSKEYNLRRHFNTTHAKFNTTFPPGSAARKQKISGLTLCYEQRRRILFRACTDQERATAASLRVESLASDVFETLMDKLRKAEVMSLAVDESTDNSDVAQLCLYVQFYDGACFHEDLLGLIPLEGQTTGEILFAKISAFFEENNLDLARINMLVTDGAPSMVGRDQGLAARMAAVAPQMRSLHCLIHQSLLCAKLSGELKETMDSVMAIINFIRCTSSLQHRLFRKLLADMSAEYKDLLIHNDIRWLSKGNALKRFCELKEEILVFLQSSKLKKAGKFLSLMGNNEFNATVCFLSDVFYHLNQLNMELQGRDKTVFELVEKLRAFQRKLSLFSADLCPEKMLHFPTLRKSGLQITEVMSDFALKGKELVPSLDESFLQLELIDIQSSDDLQQSLQQAGYEKFWTHVVSQEKFPHSRGLALFLLTMFGSTYTCESSFSHMNAIKTHNRISLTDQNLQHCLRIALSTYTPDFTALAKSKKCHFSH</sequence>
<reference evidence="3" key="2">
    <citation type="submission" date="2025-08" db="UniProtKB">
        <authorList>
            <consortium name="Ensembl"/>
        </authorList>
    </citation>
    <scope>IDENTIFICATION</scope>
</reference>
<dbReference type="Pfam" id="PF05699">
    <property type="entry name" value="Dimer_Tnp_hAT"/>
    <property type="match status" value="1"/>
</dbReference>
<dbReference type="Gene3D" id="3.40.50.12690">
    <property type="match status" value="1"/>
</dbReference>
<dbReference type="Ensembl" id="ENSGWIT00000027768.1">
    <property type="protein sequence ID" value="ENSGWIP00000025410.1"/>
    <property type="gene ID" value="ENSGWIG00000013391.1"/>
</dbReference>
<protein>
    <recommendedName>
        <fullName evidence="2">HAT C-terminal dimerisation domain-containing protein</fullName>
    </recommendedName>
</protein>
<dbReference type="InterPro" id="IPR008906">
    <property type="entry name" value="HATC_C_dom"/>
</dbReference>
<dbReference type="Proteomes" id="UP000694680">
    <property type="component" value="Chromosome 16"/>
</dbReference>
<feature type="region of interest" description="Disordered" evidence="1">
    <location>
        <begin position="162"/>
        <end position="196"/>
    </location>
</feature>
<dbReference type="InterPro" id="IPR012337">
    <property type="entry name" value="RNaseH-like_sf"/>
</dbReference>